<evidence type="ECO:0000256" key="1">
    <source>
        <dbReference type="SAM" id="Phobius"/>
    </source>
</evidence>
<feature type="transmembrane region" description="Helical" evidence="1">
    <location>
        <begin position="45"/>
        <end position="64"/>
    </location>
</feature>
<gene>
    <name evidence="2" type="ORF">Sviol_49950</name>
</gene>
<organism evidence="2 3">
    <name type="scientific">Streptomyces violascens</name>
    <dbReference type="NCBI Taxonomy" id="67381"/>
    <lineage>
        <taxon>Bacteria</taxon>
        <taxon>Bacillati</taxon>
        <taxon>Actinomycetota</taxon>
        <taxon>Actinomycetes</taxon>
        <taxon>Kitasatosporales</taxon>
        <taxon>Streptomycetaceae</taxon>
        <taxon>Streptomyces</taxon>
    </lineage>
</organism>
<dbReference type="RefSeq" id="WP_226599322.1">
    <property type="nucleotide sequence ID" value="NZ_BNDY01000017.1"/>
</dbReference>
<keyword evidence="1" id="KW-0472">Membrane</keyword>
<keyword evidence="1" id="KW-0812">Transmembrane</keyword>
<evidence type="ECO:0000313" key="2">
    <source>
        <dbReference type="EMBL" id="GHI40587.1"/>
    </source>
</evidence>
<keyword evidence="3" id="KW-1185">Reference proteome</keyword>
<evidence type="ECO:0000313" key="3">
    <source>
        <dbReference type="Proteomes" id="UP001050808"/>
    </source>
</evidence>
<comment type="caution">
    <text evidence="2">The sequence shown here is derived from an EMBL/GenBank/DDBJ whole genome shotgun (WGS) entry which is preliminary data.</text>
</comment>
<protein>
    <submittedName>
        <fullName evidence="2">Uncharacterized protein</fullName>
    </submittedName>
</protein>
<accession>A0ABQ3QTH5</accession>
<reference evidence="2" key="1">
    <citation type="submission" date="2024-05" db="EMBL/GenBank/DDBJ databases">
        <title>Whole genome shotgun sequence of Streptomyces violascens NBRC 12920.</title>
        <authorList>
            <person name="Komaki H."/>
            <person name="Tamura T."/>
        </authorList>
    </citation>
    <scope>NUCLEOTIDE SEQUENCE</scope>
    <source>
        <strain evidence="2">NBRC 12920</strain>
    </source>
</reference>
<dbReference type="EMBL" id="BNDY01000017">
    <property type="protein sequence ID" value="GHI40587.1"/>
    <property type="molecule type" value="Genomic_DNA"/>
</dbReference>
<keyword evidence="1" id="KW-1133">Transmembrane helix</keyword>
<dbReference type="Proteomes" id="UP001050808">
    <property type="component" value="Unassembled WGS sequence"/>
</dbReference>
<feature type="transmembrane region" description="Helical" evidence="1">
    <location>
        <begin position="70"/>
        <end position="89"/>
    </location>
</feature>
<name>A0ABQ3QTH5_9ACTN</name>
<proteinExistence type="predicted"/>
<sequence>MPPEQEQGGFLWIHVRNAREHPNTREPAIHRRRERRLDAYLRRSYSRPCVLIAALGPFTALASFDLPSPWNTLAAAVTALAYVGGSYALGPFVTRIIPRNGHG</sequence>